<sequence length="142" mass="15155">MGFWDVGPFDNDDAADFAGDLDAATADARIEMVCGALDRVVTANVDIDMWHISKAVAAAALIAAQCPGGEAACPIYGPSAPMPQFPNALKQLAIDALDNVLAASSWRAVEWNDVSKGSQWRGNIIALRNVLDPPQRETLFEI</sequence>
<dbReference type="AlphaFoldDB" id="A0A495JB07"/>
<dbReference type="RefSeq" id="WP_121161507.1">
    <property type="nucleotide sequence ID" value="NZ_RBKT01000001.1"/>
</dbReference>
<dbReference type="Proteomes" id="UP000277671">
    <property type="component" value="Unassembled WGS sequence"/>
</dbReference>
<reference evidence="1 2" key="1">
    <citation type="submission" date="2018-10" db="EMBL/GenBank/DDBJ databases">
        <title>Sequencing the genomes of 1000 actinobacteria strains.</title>
        <authorList>
            <person name="Klenk H.-P."/>
        </authorList>
    </citation>
    <scope>NUCLEOTIDE SEQUENCE [LARGE SCALE GENOMIC DNA]</scope>
    <source>
        <strain evidence="1 2">DSM 45175</strain>
    </source>
</reference>
<dbReference type="OrthoDB" id="73183at2"/>
<keyword evidence="2" id="KW-1185">Reference proteome</keyword>
<evidence type="ECO:0000313" key="1">
    <source>
        <dbReference type="EMBL" id="RKR86196.1"/>
    </source>
</evidence>
<dbReference type="InterPro" id="IPR025355">
    <property type="entry name" value="DUF4259"/>
</dbReference>
<protein>
    <submittedName>
        <fullName evidence="1">Uncharacterized protein DUF4259</fullName>
    </submittedName>
</protein>
<accession>A0A495JB07</accession>
<comment type="caution">
    <text evidence="1">The sequence shown here is derived from an EMBL/GenBank/DDBJ whole genome shotgun (WGS) entry which is preliminary data.</text>
</comment>
<dbReference type="Pfam" id="PF14078">
    <property type="entry name" value="DUF4259"/>
    <property type="match status" value="1"/>
</dbReference>
<dbReference type="EMBL" id="RBKT01000001">
    <property type="protein sequence ID" value="RKR86196.1"/>
    <property type="molecule type" value="Genomic_DNA"/>
</dbReference>
<name>A0A495JB07_9ACTN</name>
<gene>
    <name evidence="1" type="ORF">BDK92_0419</name>
</gene>
<proteinExistence type="predicted"/>
<organism evidence="1 2">
    <name type="scientific">Micromonospora pisi</name>
    <dbReference type="NCBI Taxonomy" id="589240"/>
    <lineage>
        <taxon>Bacteria</taxon>
        <taxon>Bacillati</taxon>
        <taxon>Actinomycetota</taxon>
        <taxon>Actinomycetes</taxon>
        <taxon>Micromonosporales</taxon>
        <taxon>Micromonosporaceae</taxon>
        <taxon>Micromonospora</taxon>
    </lineage>
</organism>
<evidence type="ECO:0000313" key="2">
    <source>
        <dbReference type="Proteomes" id="UP000277671"/>
    </source>
</evidence>